<reference evidence="3" key="2">
    <citation type="journal article" date="2009" name="Fungal Genet. Biol.">
        <title>The 2008 update of the Aspergillus nidulans genome annotation: a community effort.</title>
        <authorList>
            <person name="Wortman J.R."/>
            <person name="Gilsenan J.M."/>
            <person name="Joardar V."/>
            <person name="Deegan J."/>
            <person name="Clutterbuck J."/>
            <person name="Andersen M.R."/>
            <person name="Archer D."/>
            <person name="Bencina M."/>
            <person name="Braus G."/>
            <person name="Coutinho P."/>
            <person name="von Dohren H."/>
            <person name="Doonan J."/>
            <person name="Driessen A.J."/>
            <person name="Durek P."/>
            <person name="Espeso E."/>
            <person name="Fekete E."/>
            <person name="Flipphi M."/>
            <person name="Estrada C.G."/>
            <person name="Geysens S."/>
            <person name="Goldman G."/>
            <person name="de Groot P.W."/>
            <person name="Hansen K."/>
            <person name="Harris S.D."/>
            <person name="Heinekamp T."/>
            <person name="Helmstaedt K."/>
            <person name="Henrissat B."/>
            <person name="Hofmann G."/>
            <person name="Homan T."/>
            <person name="Horio T."/>
            <person name="Horiuchi H."/>
            <person name="James S."/>
            <person name="Jones M."/>
            <person name="Karaffa L."/>
            <person name="Karanyi Z."/>
            <person name="Kato M."/>
            <person name="Keller N."/>
            <person name="Kelly D.E."/>
            <person name="Kiel J.A."/>
            <person name="Kim J.M."/>
            <person name="van der Klei I.J."/>
            <person name="Klis F.M."/>
            <person name="Kovalchuk A."/>
            <person name="Krasevec N."/>
            <person name="Kubicek C.P."/>
            <person name="Liu B."/>
            <person name="Maccabe A."/>
            <person name="Meyer V."/>
            <person name="Mirabito P."/>
            <person name="Miskei M."/>
            <person name="Mos M."/>
            <person name="Mullins J."/>
            <person name="Nelson D.R."/>
            <person name="Nielsen J."/>
            <person name="Oakley B.R."/>
            <person name="Osmani S.A."/>
            <person name="Pakula T."/>
            <person name="Paszewski A."/>
            <person name="Paulsen I."/>
            <person name="Pilsyk S."/>
            <person name="Pocsi I."/>
            <person name="Punt P.J."/>
            <person name="Ram A.F."/>
            <person name="Ren Q."/>
            <person name="Robellet X."/>
            <person name="Robson G."/>
            <person name="Seiboth B."/>
            <person name="van Solingen P."/>
            <person name="Specht T."/>
            <person name="Sun J."/>
            <person name="Taheri-Talesh N."/>
            <person name="Takeshita N."/>
            <person name="Ussery D."/>
            <person name="vanKuyk P.A."/>
            <person name="Visser H."/>
            <person name="van de Vondervoort P.J."/>
            <person name="de Vries R.P."/>
            <person name="Walton J."/>
            <person name="Xiang X."/>
            <person name="Xiong Y."/>
            <person name="Zeng A.P."/>
            <person name="Brandt B.W."/>
            <person name="Cornell M.J."/>
            <person name="van den Hondel C.A."/>
            <person name="Visser J."/>
            <person name="Oliver S.G."/>
            <person name="Turner G."/>
        </authorList>
    </citation>
    <scope>GENOME REANNOTATION</scope>
    <source>
        <strain evidence="3">FGSC A4 / ATCC 38163 / CBS 112.46 / NRRL 194 / M139</strain>
    </source>
</reference>
<accession>C8V2Z6</accession>
<proteinExistence type="predicted"/>
<dbReference type="Proteomes" id="UP000000560">
    <property type="component" value="Chromosome I"/>
</dbReference>
<evidence type="ECO:0000256" key="1">
    <source>
        <dbReference type="SAM" id="MobiDB-lite"/>
    </source>
</evidence>
<dbReference type="KEGG" id="ani:ANIA_11668"/>
<dbReference type="EMBL" id="BN001301">
    <property type="protein sequence ID" value="CBF71727.1"/>
    <property type="molecule type" value="Genomic_DNA"/>
</dbReference>
<dbReference type="RefSeq" id="XP_050467195.1">
    <property type="nucleotide sequence ID" value="XM_050611142.1"/>
</dbReference>
<feature type="compositionally biased region" description="Low complexity" evidence="1">
    <location>
        <begin position="1"/>
        <end position="12"/>
    </location>
</feature>
<evidence type="ECO:0000313" key="3">
    <source>
        <dbReference type="Proteomes" id="UP000000560"/>
    </source>
</evidence>
<dbReference type="HOGENOM" id="CLU_2979078_0_0_1"/>
<evidence type="ECO:0000313" key="2">
    <source>
        <dbReference type="EMBL" id="CBF71727.1"/>
    </source>
</evidence>
<reference evidence="3" key="1">
    <citation type="journal article" date="2005" name="Nature">
        <title>Sequencing of Aspergillus nidulans and comparative analysis with A. fumigatus and A. oryzae.</title>
        <authorList>
            <person name="Galagan J.E."/>
            <person name="Calvo S.E."/>
            <person name="Cuomo C."/>
            <person name="Ma L.J."/>
            <person name="Wortman J.R."/>
            <person name="Batzoglou S."/>
            <person name="Lee S.I."/>
            <person name="Basturkmen M."/>
            <person name="Spevak C.C."/>
            <person name="Clutterbuck J."/>
            <person name="Kapitonov V."/>
            <person name="Jurka J."/>
            <person name="Scazzocchio C."/>
            <person name="Farman M."/>
            <person name="Butler J."/>
            <person name="Purcell S."/>
            <person name="Harris S."/>
            <person name="Braus G.H."/>
            <person name="Draht O."/>
            <person name="Busch S."/>
            <person name="D'Enfert C."/>
            <person name="Bouchier C."/>
            <person name="Goldman G.H."/>
            <person name="Bell-Pedersen D."/>
            <person name="Griffiths-Jones S."/>
            <person name="Doonan J.H."/>
            <person name="Yu J."/>
            <person name="Vienken K."/>
            <person name="Pain A."/>
            <person name="Freitag M."/>
            <person name="Selker E.U."/>
            <person name="Archer D.B."/>
            <person name="Penalva M.A."/>
            <person name="Oakley B.R."/>
            <person name="Momany M."/>
            <person name="Tanaka T."/>
            <person name="Kumagai T."/>
            <person name="Asai K."/>
            <person name="Machida M."/>
            <person name="Nierman W.C."/>
            <person name="Denning D.W."/>
            <person name="Caddick M."/>
            <person name="Hynes M."/>
            <person name="Paoletti M."/>
            <person name="Fischer R."/>
            <person name="Miller B."/>
            <person name="Dyer P."/>
            <person name="Sachs M.S."/>
            <person name="Osmani S.A."/>
            <person name="Birren B.W."/>
        </authorList>
    </citation>
    <scope>NUCLEOTIDE SEQUENCE [LARGE SCALE GENOMIC DNA]</scope>
    <source>
        <strain evidence="3">FGSC A4 / ATCC 38163 / CBS 112.46 / NRRL 194 / M139</strain>
    </source>
</reference>
<feature type="region of interest" description="Disordered" evidence="1">
    <location>
        <begin position="1"/>
        <end position="24"/>
    </location>
</feature>
<name>C8V2Z6_EMENI</name>
<organism evidence="2 3">
    <name type="scientific">Emericella nidulans (strain FGSC A4 / ATCC 38163 / CBS 112.46 / NRRL 194 / M139)</name>
    <name type="common">Aspergillus nidulans</name>
    <dbReference type="NCBI Taxonomy" id="227321"/>
    <lineage>
        <taxon>Eukaryota</taxon>
        <taxon>Fungi</taxon>
        <taxon>Dikarya</taxon>
        <taxon>Ascomycota</taxon>
        <taxon>Pezizomycotina</taxon>
        <taxon>Eurotiomycetes</taxon>
        <taxon>Eurotiomycetidae</taxon>
        <taxon>Eurotiales</taxon>
        <taxon>Aspergillaceae</taxon>
        <taxon>Aspergillus</taxon>
        <taxon>Aspergillus subgen. Nidulantes</taxon>
    </lineage>
</organism>
<protein>
    <submittedName>
        <fullName evidence="2">Uncharacterized protein</fullName>
    </submittedName>
</protein>
<keyword evidence="3" id="KW-1185">Reference proteome</keyword>
<dbReference type="InParanoid" id="C8V2Z6"/>
<sequence>MQLQLRLQQRLQNPSPAGRTSAGPLIRDSYGTYSVATMDVRLDRPEIAPRYSVLYGDN</sequence>
<dbReference type="AlphaFoldDB" id="C8V2Z6"/>
<dbReference type="GeneID" id="74897212"/>
<gene>
    <name evidence="2" type="ORF">ANIA_11668</name>
</gene>